<reference evidence="3 4" key="1">
    <citation type="journal article" date="2012" name="Stand. Genomic Sci.">
        <title>Genome sequence of the halotolerant bacterium Corynebacterium halotolerans type strain YIM 70093(T) (= DSM 44683(T)).</title>
        <authorList>
            <person name="Ruckert C."/>
            <person name="Albersmeier A."/>
            <person name="Al-Dilaimi A."/>
            <person name="Niehaus K."/>
            <person name="Szczepanowski R."/>
            <person name="Kalinowski J."/>
        </authorList>
    </citation>
    <scope>NUCLEOTIDE SEQUENCE [LARGE SCALE GENOMIC DNA]</scope>
    <source>
        <strain evidence="3">YIM 70093</strain>
    </source>
</reference>
<dbReference type="InterPro" id="IPR002509">
    <property type="entry name" value="NODB_dom"/>
</dbReference>
<dbReference type="GO" id="GO:0016810">
    <property type="term" value="F:hydrolase activity, acting on carbon-nitrogen (but not peptide) bonds"/>
    <property type="evidence" value="ECO:0007669"/>
    <property type="project" value="InterPro"/>
</dbReference>
<keyword evidence="4" id="KW-1185">Reference proteome</keyword>
<dbReference type="PATRIC" id="fig|1121362.3.peg.2654"/>
<dbReference type="Proteomes" id="UP000011723">
    <property type="component" value="Chromosome"/>
</dbReference>
<protein>
    <recommendedName>
        <fullName evidence="2">NodB homology domain-containing protein</fullName>
    </recommendedName>
</protein>
<gene>
    <name evidence="3" type="ORF">A605_13065</name>
</gene>
<keyword evidence="1" id="KW-0732">Signal</keyword>
<dbReference type="PANTHER" id="PTHR34216:SF7">
    <property type="entry name" value="POLY-BETA-1,6-N-ACETYL-D-GLUCOSAMINE N-DEACETYLASE"/>
    <property type="match status" value="1"/>
</dbReference>
<dbReference type="STRING" id="1121362.A605_13065"/>
<dbReference type="PANTHER" id="PTHR34216">
    <property type="match status" value="1"/>
</dbReference>
<evidence type="ECO:0000313" key="4">
    <source>
        <dbReference type="Proteomes" id="UP000011723"/>
    </source>
</evidence>
<dbReference type="GO" id="GO:0005975">
    <property type="term" value="P:carbohydrate metabolic process"/>
    <property type="evidence" value="ECO:0007669"/>
    <property type="project" value="InterPro"/>
</dbReference>
<evidence type="ECO:0000313" key="3">
    <source>
        <dbReference type="EMBL" id="AGF73609.1"/>
    </source>
</evidence>
<proteinExistence type="predicted"/>
<sequence length="240" mass="26645">MAYHDIIDDLASPYPYAVRASVFREQVAMVGQLGYRFVPLSELAETLVAGGSTSGKAAIVFDDALIGVHRNALPVLRERNLPWTLLPVTDHPGVSPPWWQEADRTMDLDEIREAVAAGAELCGHTATHLSLPDMSPGQVQDELVRSRELLSEWGGREVVDLCYPFGHQNARVRELVRASGYRTGWTFTNGRCHPGDEPLTLRRMAMHDELRGLHWARTLLRPRWTWPAVEDVEAGGGSGS</sequence>
<name>M1N112_9CORY</name>
<evidence type="ECO:0000256" key="1">
    <source>
        <dbReference type="ARBA" id="ARBA00022729"/>
    </source>
</evidence>
<accession>M1N112</accession>
<dbReference type="InterPro" id="IPR011330">
    <property type="entry name" value="Glyco_hydro/deAcase_b/a-brl"/>
</dbReference>
<dbReference type="SUPFAM" id="SSF88713">
    <property type="entry name" value="Glycoside hydrolase/deacetylase"/>
    <property type="match status" value="1"/>
</dbReference>
<dbReference type="AlphaFoldDB" id="M1N112"/>
<dbReference type="Pfam" id="PF01522">
    <property type="entry name" value="Polysacc_deac_1"/>
    <property type="match status" value="1"/>
</dbReference>
<dbReference type="KEGG" id="chn:A605_13065"/>
<evidence type="ECO:0000259" key="2">
    <source>
        <dbReference type="PROSITE" id="PS51677"/>
    </source>
</evidence>
<dbReference type="EMBL" id="CP003697">
    <property type="protein sequence ID" value="AGF73609.1"/>
    <property type="molecule type" value="Genomic_DNA"/>
</dbReference>
<organism evidence="3 4">
    <name type="scientific">Corynebacterium halotolerans YIM 70093 = DSM 44683</name>
    <dbReference type="NCBI Taxonomy" id="1121362"/>
    <lineage>
        <taxon>Bacteria</taxon>
        <taxon>Bacillati</taxon>
        <taxon>Actinomycetota</taxon>
        <taxon>Actinomycetes</taxon>
        <taxon>Mycobacteriales</taxon>
        <taxon>Corynebacteriaceae</taxon>
        <taxon>Corynebacterium</taxon>
    </lineage>
</organism>
<dbReference type="InterPro" id="IPR051398">
    <property type="entry name" value="Polysacch_Deacetylase"/>
</dbReference>
<dbReference type="CDD" id="cd10918">
    <property type="entry name" value="CE4_NodB_like_5s_6s"/>
    <property type="match status" value="1"/>
</dbReference>
<dbReference type="PROSITE" id="PS51677">
    <property type="entry name" value="NODB"/>
    <property type="match status" value="1"/>
</dbReference>
<feature type="domain" description="NodB homology" evidence="2">
    <location>
        <begin position="55"/>
        <end position="240"/>
    </location>
</feature>
<dbReference type="eggNOG" id="COG0726">
    <property type="taxonomic scope" value="Bacteria"/>
</dbReference>
<dbReference type="Gene3D" id="3.20.20.370">
    <property type="entry name" value="Glycoside hydrolase/deacetylase"/>
    <property type="match status" value="1"/>
</dbReference>
<dbReference type="HOGENOM" id="CLU_030024_5_3_11"/>